<dbReference type="SUPFAM" id="SSF51197">
    <property type="entry name" value="Clavaminate synthase-like"/>
    <property type="match status" value="1"/>
</dbReference>
<evidence type="ECO:0000313" key="3">
    <source>
        <dbReference type="Proteomes" id="UP001043456"/>
    </source>
</evidence>
<dbReference type="AlphaFoldDB" id="A0A9P3BBE0"/>
<dbReference type="SUPFAM" id="SSF53383">
    <property type="entry name" value="PLP-dependent transferases"/>
    <property type="match status" value="1"/>
</dbReference>
<keyword evidence="3" id="KW-1185">Reference proteome</keyword>
<dbReference type="InterPro" id="IPR015422">
    <property type="entry name" value="PyrdxlP-dep_Trfase_small"/>
</dbReference>
<proteinExistence type="predicted"/>
<dbReference type="InterPro" id="IPR026992">
    <property type="entry name" value="DIOX_N"/>
</dbReference>
<dbReference type="InterPro" id="IPR015424">
    <property type="entry name" value="PyrdxlP-dep_Trfase"/>
</dbReference>
<dbReference type="Gene3D" id="3.90.1150.10">
    <property type="entry name" value="Aspartate Aminotransferase, domain 1"/>
    <property type="match status" value="1"/>
</dbReference>
<dbReference type="InterPro" id="IPR044861">
    <property type="entry name" value="IPNS-like_FE2OG_OXY"/>
</dbReference>
<organism evidence="2 3">
    <name type="scientific">Aspergillus pseudoviridinutans</name>
    <dbReference type="NCBI Taxonomy" id="1517512"/>
    <lineage>
        <taxon>Eukaryota</taxon>
        <taxon>Fungi</taxon>
        <taxon>Dikarya</taxon>
        <taxon>Ascomycota</taxon>
        <taxon>Pezizomycotina</taxon>
        <taxon>Eurotiomycetes</taxon>
        <taxon>Eurotiomycetidae</taxon>
        <taxon>Eurotiales</taxon>
        <taxon>Aspergillaceae</taxon>
        <taxon>Aspergillus</taxon>
        <taxon>Aspergillus subgen. Fumigati</taxon>
    </lineage>
</organism>
<dbReference type="Gene3D" id="2.60.120.330">
    <property type="entry name" value="B-lactam Antibiotic, Isopenicillin N Synthase, Chain"/>
    <property type="match status" value="1"/>
</dbReference>
<protein>
    <recommendedName>
        <fullName evidence="1">Fe2OG dioxygenase domain-containing protein</fullName>
    </recommendedName>
</protein>
<reference evidence="2 3" key="1">
    <citation type="submission" date="2018-10" db="EMBL/GenBank/DDBJ databases">
        <title>Pan-genome distribution and transcriptional activeness of fungal secondary metabolism genes in Aspergillus section Fumigati.</title>
        <authorList>
            <person name="Takahashi H."/>
            <person name="Umemura M."/>
            <person name="Ninomiya A."/>
            <person name="Kusuya Y."/>
            <person name="Urayama S."/>
            <person name="Shimizu M."/>
            <person name="Watanabe A."/>
            <person name="Kamei K."/>
            <person name="Yaguchi T."/>
            <person name="Hagiwara D."/>
        </authorList>
    </citation>
    <scope>NUCLEOTIDE SEQUENCE [LARGE SCALE GENOMIC DNA]</scope>
    <source>
        <strain evidence="2 3">IFM 55266</strain>
    </source>
</reference>
<dbReference type="GO" id="GO:0044283">
    <property type="term" value="P:small molecule biosynthetic process"/>
    <property type="evidence" value="ECO:0007669"/>
    <property type="project" value="UniProtKB-ARBA"/>
</dbReference>
<dbReference type="GeneID" id="67005664"/>
<dbReference type="RefSeq" id="XP_043158883.1">
    <property type="nucleotide sequence ID" value="XM_043302948.1"/>
</dbReference>
<gene>
    <name evidence="2" type="ORF">Asppvi_007054</name>
</gene>
<evidence type="ECO:0000313" key="2">
    <source>
        <dbReference type="EMBL" id="GIJ88137.1"/>
    </source>
</evidence>
<evidence type="ECO:0000259" key="1">
    <source>
        <dbReference type="PROSITE" id="PS51471"/>
    </source>
</evidence>
<dbReference type="InterPro" id="IPR000192">
    <property type="entry name" value="Aminotrans_V_dom"/>
</dbReference>
<dbReference type="Proteomes" id="UP001043456">
    <property type="component" value="Unassembled WGS sequence"/>
</dbReference>
<feature type="domain" description="Fe2OG dioxygenase" evidence="1">
    <location>
        <begin position="200"/>
        <end position="319"/>
    </location>
</feature>
<name>A0A9P3BBE0_9EURO</name>
<comment type="caution">
    <text evidence="2">The sequence shown here is derived from an EMBL/GenBank/DDBJ whole genome shotgun (WGS) entry which is preliminary data.</text>
</comment>
<dbReference type="Pfam" id="PF00266">
    <property type="entry name" value="Aminotran_5"/>
    <property type="match status" value="1"/>
</dbReference>
<dbReference type="PANTHER" id="PTHR43586">
    <property type="entry name" value="CYSTEINE DESULFURASE"/>
    <property type="match status" value="1"/>
</dbReference>
<dbReference type="EMBL" id="BHVY01000004">
    <property type="protein sequence ID" value="GIJ88137.1"/>
    <property type="molecule type" value="Genomic_DNA"/>
</dbReference>
<dbReference type="Pfam" id="PF03171">
    <property type="entry name" value="2OG-FeII_Oxy"/>
    <property type="match status" value="1"/>
</dbReference>
<dbReference type="InterPro" id="IPR015421">
    <property type="entry name" value="PyrdxlP-dep_Trfase_major"/>
</dbReference>
<dbReference type="Gene3D" id="3.40.640.10">
    <property type="entry name" value="Type I PLP-dependent aspartate aminotransferase-like (Major domain)"/>
    <property type="match status" value="1"/>
</dbReference>
<dbReference type="PANTHER" id="PTHR43586:SF21">
    <property type="entry name" value="PYRIDOXAL PHOSPHATE (PLP)-DEPENDENT ASPARTATE AMINOTRANSFERASE SUPERFAMILY"/>
    <property type="match status" value="1"/>
</dbReference>
<accession>A0A9P3BBE0</accession>
<dbReference type="InterPro" id="IPR027443">
    <property type="entry name" value="IPNS-like_sf"/>
</dbReference>
<dbReference type="PROSITE" id="PS51471">
    <property type="entry name" value="FE2OG_OXY"/>
    <property type="match status" value="1"/>
</dbReference>
<dbReference type="OrthoDB" id="420046at2759"/>
<sequence length="757" mass="84784">MARINKEANSRFFTSIPILDFSQTASVKTKPGFIRELRDALINVGFFYVKNTPLPAQVVKSLMAQTVNVFDMLMEKKLEMAMINSKHFLGYSQLGAEKTGQMADYREQFDVHFILSPLEDKHANLHIQFSTELPAPAPDEPVYQNVRGPNQWPDETVAPGFRHVIETYLRVINQIAEAFKMLVAEALDLEPDSLHRLFDVPPQIKMKLVKYPPPPRSSGSEEHINLQGSGAHKDGSFLTYLLQGTPHLGLEVQNKAEDWISVPPIPGSLVVNIGRSLESITRGVCVATTHRVRLDSDYFRATDGSSLGPRYSFPAFQSLSLELTQENMFLDLPAHITALAKDRELNSDVEEAFKHVYNGSIGEGTFMARLTSHPDVAQRWVQSSLRGLPLNLGLRNPYDSRAKQERKECFQKLASFINASPDEIAFGPSSTQLFHNLAQSLEPSLATGSEIIISNLCHESAINAWLHLAKRSRATVKWWTHPPTNNPTLSLENLRQLLSPKTRLVTCNHVSNVFGTIHDIRAVADMVHTIPGAMLCVDGVALAPHRPIDVKALDVDFYFCSWYKIFGPHIAQLYAHQRVQERQMMSINHPIPSPSACDAKLHPGMGCFELEQSLIAVVDYINSIGWSSIVHQEMVLQEALLSYLHSRMDTFTVYGEPSSDPSRRICLVSFRVNGRSSKEIENIIQCHTNFRIASGHAYSFRYVYDVLGLPEDGVIRVSFAHYNTLEEVKGFTNMLDQLLANELEGHTLPCGLCGMGQ</sequence>
<dbReference type="Pfam" id="PF14226">
    <property type="entry name" value="DIOX_N"/>
    <property type="match status" value="1"/>
</dbReference>
<dbReference type="InterPro" id="IPR005123">
    <property type="entry name" value="Oxoglu/Fe-dep_dioxygenase_dom"/>
</dbReference>